<dbReference type="NCBIfam" id="TIGR01549">
    <property type="entry name" value="HAD-SF-IA-v1"/>
    <property type="match status" value="1"/>
</dbReference>
<keyword evidence="7" id="KW-0378">Hydrolase</keyword>
<name>A0A3S4BX70_9MYCO</name>
<evidence type="ECO:0000256" key="1">
    <source>
        <dbReference type="ARBA" id="ARBA00006171"/>
    </source>
</evidence>
<dbReference type="GO" id="GO:0005829">
    <property type="term" value="C:cytosol"/>
    <property type="evidence" value="ECO:0007669"/>
    <property type="project" value="TreeGrafter"/>
</dbReference>
<dbReference type="InterPro" id="IPR041492">
    <property type="entry name" value="HAD_2"/>
</dbReference>
<dbReference type="KEGG" id="mbai:MB901379_02995"/>
<reference evidence="8" key="1">
    <citation type="submission" date="2018-02" db="EMBL/GenBank/DDBJ databases">
        <authorList>
            <person name="Seth-Smith MB H."/>
            <person name="Seth-Smith H."/>
        </authorList>
    </citation>
    <scope>NUCLEOTIDE SEQUENCE [LARGE SCALE GENOMIC DNA]</scope>
</reference>
<dbReference type="GO" id="GO:0016787">
    <property type="term" value="F:hydrolase activity"/>
    <property type="evidence" value="ECO:0007669"/>
    <property type="project" value="UniProtKB-KW"/>
</dbReference>
<comment type="similarity">
    <text evidence="1">Belongs to the HAD-like hydrolase superfamily. CbbY/CbbZ/Gph/YieH family.</text>
</comment>
<evidence type="ECO:0000256" key="4">
    <source>
        <dbReference type="ARBA" id="ARBA00069527"/>
    </source>
</evidence>
<keyword evidence="8" id="KW-1185">Reference proteome</keyword>
<feature type="compositionally biased region" description="Low complexity" evidence="6">
    <location>
        <begin position="9"/>
        <end position="25"/>
    </location>
</feature>
<keyword evidence="2" id="KW-0418">Kinase</keyword>
<evidence type="ECO:0000313" key="8">
    <source>
        <dbReference type="Proteomes" id="UP000269998"/>
    </source>
</evidence>
<dbReference type="PANTHER" id="PTHR43434:SF20">
    <property type="entry name" value="5'-NUCLEOTIDASE"/>
    <property type="match status" value="1"/>
</dbReference>
<dbReference type="FunFam" id="3.40.50.1000:FF:000022">
    <property type="entry name" value="Phosphoglycolate phosphatase"/>
    <property type="match status" value="1"/>
</dbReference>
<dbReference type="InterPro" id="IPR023198">
    <property type="entry name" value="PGP-like_dom2"/>
</dbReference>
<dbReference type="Gene3D" id="1.10.150.240">
    <property type="entry name" value="Putative phosphatase, domain 2"/>
    <property type="match status" value="1"/>
</dbReference>
<dbReference type="InterPro" id="IPR006439">
    <property type="entry name" value="HAD-SF_hydro_IA"/>
</dbReference>
<protein>
    <recommendedName>
        <fullName evidence="4">Tyrosine-protein kinase PtkA</fullName>
    </recommendedName>
    <alternativeName>
        <fullName evidence="5">Protein tyrosine kinase A</fullName>
    </alternativeName>
</protein>
<proteinExistence type="inferred from homology"/>
<dbReference type="Pfam" id="PF13419">
    <property type="entry name" value="HAD_2"/>
    <property type="match status" value="1"/>
</dbReference>
<dbReference type="EMBL" id="LR130759">
    <property type="protein sequence ID" value="VDM89418.1"/>
    <property type="molecule type" value="Genomic_DNA"/>
</dbReference>
<dbReference type="PANTHER" id="PTHR43434">
    <property type="entry name" value="PHOSPHOGLYCOLATE PHOSPHATASE"/>
    <property type="match status" value="1"/>
</dbReference>
<accession>A0A3S4BX70</accession>
<keyword evidence="2" id="KW-0808">Transferase</keyword>
<dbReference type="InterPro" id="IPR036412">
    <property type="entry name" value="HAD-like_sf"/>
</dbReference>
<dbReference type="InterPro" id="IPR023214">
    <property type="entry name" value="HAD_sf"/>
</dbReference>
<dbReference type="OrthoDB" id="9776368at2"/>
<dbReference type="AlphaFoldDB" id="A0A3S4BX70"/>
<evidence type="ECO:0000256" key="5">
    <source>
        <dbReference type="ARBA" id="ARBA00080335"/>
    </source>
</evidence>
<organism evidence="7 8">
    <name type="scientific">Mycobacterium basiliense</name>
    <dbReference type="NCBI Taxonomy" id="2094119"/>
    <lineage>
        <taxon>Bacteria</taxon>
        <taxon>Bacillati</taxon>
        <taxon>Actinomycetota</taxon>
        <taxon>Actinomycetes</taxon>
        <taxon>Mycobacteriales</taxon>
        <taxon>Mycobacteriaceae</taxon>
        <taxon>Mycobacterium</taxon>
    </lineage>
</organism>
<evidence type="ECO:0000256" key="3">
    <source>
        <dbReference type="ARBA" id="ARBA00050405"/>
    </source>
</evidence>
<dbReference type="Proteomes" id="UP000269998">
    <property type="component" value="Chromosome"/>
</dbReference>
<comment type="catalytic activity">
    <reaction evidence="3">
        <text>L-tyrosyl-[protein] + ATP = O-phospho-L-tyrosyl-[protein] + ADP + H(+)</text>
        <dbReference type="Rhea" id="RHEA:10596"/>
        <dbReference type="Rhea" id="RHEA-COMP:10136"/>
        <dbReference type="Rhea" id="RHEA-COMP:20101"/>
        <dbReference type="ChEBI" id="CHEBI:15378"/>
        <dbReference type="ChEBI" id="CHEBI:30616"/>
        <dbReference type="ChEBI" id="CHEBI:46858"/>
        <dbReference type="ChEBI" id="CHEBI:61978"/>
        <dbReference type="ChEBI" id="CHEBI:456216"/>
    </reaction>
    <physiologicalReaction direction="left-to-right" evidence="3">
        <dbReference type="Rhea" id="RHEA:10597"/>
    </physiologicalReaction>
</comment>
<keyword evidence="2" id="KW-0829">Tyrosine-protein kinase</keyword>
<dbReference type="SUPFAM" id="SSF56784">
    <property type="entry name" value="HAD-like"/>
    <property type="match status" value="1"/>
</dbReference>
<gene>
    <name evidence="7" type="ORF">MB901379_02995</name>
</gene>
<dbReference type="GO" id="GO:0004713">
    <property type="term" value="F:protein tyrosine kinase activity"/>
    <property type="evidence" value="ECO:0007669"/>
    <property type="project" value="UniProtKB-KW"/>
</dbReference>
<evidence type="ECO:0000256" key="6">
    <source>
        <dbReference type="SAM" id="MobiDB-lite"/>
    </source>
</evidence>
<feature type="region of interest" description="Disordered" evidence="6">
    <location>
        <begin position="1"/>
        <end position="25"/>
    </location>
</feature>
<evidence type="ECO:0000256" key="2">
    <source>
        <dbReference type="ARBA" id="ARBA00023137"/>
    </source>
</evidence>
<sequence>MERVTGSIAADPPADPDAAQQRAQMPPGTPELVIFDLDGTLTDSAHGIVASFRHALDHIGADIPDGDLAARIVGPPMDDTFHSMALGDRVGEAIAAFRAEYAARGWAMNTPFDGIAALLADLRAAGIRLAVATSKLEHTARRILTHFGLDQHFEVVAGATGDGTRSNKTEVLAHALAQLQPLPERVLMVGDRSHDVEGAAAHGIETIVVGWGYGQDDFGNDEPSTALLHAATVDELREALGV</sequence>
<dbReference type="InterPro" id="IPR050155">
    <property type="entry name" value="HAD-like_hydrolase_sf"/>
</dbReference>
<dbReference type="Gene3D" id="3.40.50.1000">
    <property type="entry name" value="HAD superfamily/HAD-like"/>
    <property type="match status" value="1"/>
</dbReference>
<evidence type="ECO:0000313" key="7">
    <source>
        <dbReference type="EMBL" id="VDM89418.1"/>
    </source>
</evidence>